<dbReference type="GeneID" id="107224490"/>
<dbReference type="RefSeq" id="XP_015520045.1">
    <property type="nucleotide sequence ID" value="XM_015664559.2"/>
</dbReference>
<dbReference type="FunCoup" id="A0A6J0C0F6">
    <property type="interactions" value="93"/>
</dbReference>
<sequence length="174" mass="19376">MAALLVSLPLQIACQIMCGTNSTNNNLNCFDNTPSFQQHAPLSKGYVAFPDIGRAFKSYHDKEVTWDEARRRCIENGANLAVIDSLTTQDYIMKVKPAMSSAHVGIHRFFNGEEWTSVKNGLPVSLVPWAPNQPFEGADLKCGGMWHDGRGLFSETCTDKRHFLCEISIPKENV</sequence>
<evidence type="ECO:0000256" key="2">
    <source>
        <dbReference type="SAM" id="SignalP"/>
    </source>
</evidence>
<keyword evidence="1" id="KW-1015">Disulfide bond</keyword>
<organism evidence="5">
    <name type="scientific">Neodiprion lecontei</name>
    <name type="common">Redheaded pine sawfly</name>
    <dbReference type="NCBI Taxonomy" id="441921"/>
    <lineage>
        <taxon>Eukaryota</taxon>
        <taxon>Metazoa</taxon>
        <taxon>Ecdysozoa</taxon>
        <taxon>Arthropoda</taxon>
        <taxon>Hexapoda</taxon>
        <taxon>Insecta</taxon>
        <taxon>Pterygota</taxon>
        <taxon>Neoptera</taxon>
        <taxon>Endopterygota</taxon>
        <taxon>Hymenoptera</taxon>
        <taxon>Tenthredinoidea</taxon>
        <taxon>Diprionidae</taxon>
        <taxon>Diprioninae</taxon>
        <taxon>Neodiprion</taxon>
    </lineage>
</organism>
<dbReference type="Proteomes" id="UP000829291">
    <property type="component" value="Chromosome 7"/>
</dbReference>
<dbReference type="InterPro" id="IPR016186">
    <property type="entry name" value="C-type_lectin-like/link_sf"/>
</dbReference>
<feature type="domain" description="C-type lectin" evidence="3">
    <location>
        <begin position="53"/>
        <end position="166"/>
    </location>
</feature>
<dbReference type="InterPro" id="IPR018378">
    <property type="entry name" value="C-type_lectin_CS"/>
</dbReference>
<dbReference type="InterPro" id="IPR001304">
    <property type="entry name" value="C-type_lectin-like"/>
</dbReference>
<protein>
    <submittedName>
        <fullName evidence="5">Uncharacterized protein LOC107224490 isoform X2</fullName>
    </submittedName>
</protein>
<dbReference type="InterPro" id="IPR050111">
    <property type="entry name" value="C-type_lectin/snaclec_domain"/>
</dbReference>
<dbReference type="PROSITE" id="PS50041">
    <property type="entry name" value="C_TYPE_LECTIN_2"/>
    <property type="match status" value="1"/>
</dbReference>
<dbReference type="KEGG" id="nlo:107224490"/>
<dbReference type="PROSITE" id="PS00615">
    <property type="entry name" value="C_TYPE_LECTIN_1"/>
    <property type="match status" value="1"/>
</dbReference>
<dbReference type="SUPFAM" id="SSF56436">
    <property type="entry name" value="C-type lectin-like"/>
    <property type="match status" value="1"/>
</dbReference>
<keyword evidence="4" id="KW-1185">Reference proteome</keyword>
<reference evidence="5" key="1">
    <citation type="submission" date="2025-08" db="UniProtKB">
        <authorList>
            <consortium name="RefSeq"/>
        </authorList>
    </citation>
    <scope>IDENTIFICATION</scope>
    <source>
        <tissue evidence="5">Thorax and Abdomen</tissue>
    </source>
</reference>
<gene>
    <name evidence="5" type="primary">LOC107224490</name>
</gene>
<dbReference type="SMART" id="SM00034">
    <property type="entry name" value="CLECT"/>
    <property type="match status" value="1"/>
</dbReference>
<dbReference type="InterPro" id="IPR016187">
    <property type="entry name" value="CTDL_fold"/>
</dbReference>
<dbReference type="OrthoDB" id="7357196at2759"/>
<evidence type="ECO:0000313" key="4">
    <source>
        <dbReference type="Proteomes" id="UP000829291"/>
    </source>
</evidence>
<dbReference type="AlphaFoldDB" id="A0A6J0C0F6"/>
<dbReference type="InParanoid" id="A0A6J0C0F6"/>
<accession>A0A6J0C0F6</accession>
<evidence type="ECO:0000259" key="3">
    <source>
        <dbReference type="PROSITE" id="PS50041"/>
    </source>
</evidence>
<proteinExistence type="predicted"/>
<dbReference type="CDD" id="cd00037">
    <property type="entry name" value="CLECT"/>
    <property type="match status" value="1"/>
</dbReference>
<dbReference type="PANTHER" id="PTHR22803">
    <property type="entry name" value="MANNOSE, PHOSPHOLIPASE, LECTIN RECEPTOR RELATED"/>
    <property type="match status" value="1"/>
</dbReference>
<feature type="chain" id="PRO_5026730260" evidence="2">
    <location>
        <begin position="23"/>
        <end position="174"/>
    </location>
</feature>
<dbReference type="Pfam" id="PF00059">
    <property type="entry name" value="Lectin_C"/>
    <property type="match status" value="1"/>
</dbReference>
<dbReference type="Gene3D" id="3.10.100.10">
    <property type="entry name" value="Mannose-Binding Protein A, subunit A"/>
    <property type="match status" value="1"/>
</dbReference>
<evidence type="ECO:0000313" key="5">
    <source>
        <dbReference type="RefSeq" id="XP_015520045.1"/>
    </source>
</evidence>
<feature type="signal peptide" evidence="2">
    <location>
        <begin position="1"/>
        <end position="22"/>
    </location>
</feature>
<name>A0A6J0C0F6_NEOLC</name>
<evidence type="ECO:0000256" key="1">
    <source>
        <dbReference type="ARBA" id="ARBA00023157"/>
    </source>
</evidence>
<keyword evidence="2" id="KW-0732">Signal</keyword>